<organism evidence="1 2">
    <name type="scientific">Oceanobacillus luteolus</name>
    <dbReference type="NCBI Taxonomy" id="1274358"/>
    <lineage>
        <taxon>Bacteria</taxon>
        <taxon>Bacillati</taxon>
        <taxon>Bacillota</taxon>
        <taxon>Bacilli</taxon>
        <taxon>Bacillales</taxon>
        <taxon>Bacillaceae</taxon>
        <taxon>Oceanobacillus</taxon>
    </lineage>
</organism>
<gene>
    <name evidence="1" type="ORF">ACFSBH_19380</name>
</gene>
<proteinExistence type="predicted"/>
<evidence type="ECO:0000313" key="1">
    <source>
        <dbReference type="EMBL" id="MFD1609784.1"/>
    </source>
</evidence>
<evidence type="ECO:0000313" key="2">
    <source>
        <dbReference type="Proteomes" id="UP001597221"/>
    </source>
</evidence>
<dbReference type="EMBL" id="JBHUDE010000163">
    <property type="protein sequence ID" value="MFD1609784.1"/>
    <property type="molecule type" value="Genomic_DNA"/>
</dbReference>
<sequence>MEFNLEKFTQSIQTFKVKKMKEMKDESGLVNVMRHILDHDSINNINFSNFTLDDVEEAYRLMEDIDFGPIEDDEGPLFLNPSSPYLIYHQVDTAVFQLSISKDKHFPIEDEEDFFI</sequence>
<name>A0ABW4HY65_9BACI</name>
<reference evidence="2" key="1">
    <citation type="journal article" date="2019" name="Int. J. Syst. Evol. Microbiol.">
        <title>The Global Catalogue of Microorganisms (GCM) 10K type strain sequencing project: providing services to taxonomists for standard genome sequencing and annotation.</title>
        <authorList>
            <consortium name="The Broad Institute Genomics Platform"/>
            <consortium name="The Broad Institute Genome Sequencing Center for Infectious Disease"/>
            <person name="Wu L."/>
            <person name="Ma J."/>
        </authorList>
    </citation>
    <scope>NUCLEOTIDE SEQUENCE [LARGE SCALE GENOMIC DNA]</scope>
    <source>
        <strain evidence="2">CGMCC 1.12376</strain>
    </source>
</reference>
<dbReference type="Proteomes" id="UP001597221">
    <property type="component" value="Unassembled WGS sequence"/>
</dbReference>
<protein>
    <submittedName>
        <fullName evidence="1">Uncharacterized protein</fullName>
    </submittedName>
</protein>
<comment type="caution">
    <text evidence="1">The sequence shown here is derived from an EMBL/GenBank/DDBJ whole genome shotgun (WGS) entry which is preliminary data.</text>
</comment>
<accession>A0ABW4HY65</accession>
<dbReference type="RefSeq" id="WP_379599267.1">
    <property type="nucleotide sequence ID" value="NZ_JBHUDE010000163.1"/>
</dbReference>
<keyword evidence="2" id="KW-1185">Reference proteome</keyword>